<feature type="region of interest" description="Disordered" evidence="1">
    <location>
        <begin position="77"/>
        <end position="102"/>
    </location>
</feature>
<protein>
    <submittedName>
        <fullName evidence="2">Uncharacterized protein</fullName>
    </submittedName>
</protein>
<name>B8EJD3_METSB</name>
<keyword evidence="3" id="KW-1185">Reference proteome</keyword>
<dbReference type="KEGG" id="msl:Msil_3743"/>
<accession>B8EJD3</accession>
<dbReference type="Proteomes" id="UP000002257">
    <property type="component" value="Chromosome"/>
</dbReference>
<dbReference type="EMBL" id="CP001280">
    <property type="protein sequence ID" value="ACK52625.1"/>
    <property type="molecule type" value="Genomic_DNA"/>
</dbReference>
<evidence type="ECO:0000256" key="1">
    <source>
        <dbReference type="SAM" id="MobiDB-lite"/>
    </source>
</evidence>
<evidence type="ECO:0000313" key="2">
    <source>
        <dbReference type="EMBL" id="ACK52625.1"/>
    </source>
</evidence>
<reference evidence="2 3" key="1">
    <citation type="journal article" date="2010" name="J. Bacteriol.">
        <title>Complete genome sequence of the aerobic facultative methanotroph Methylocella silvestris BL2.</title>
        <authorList>
            <person name="Chen Y."/>
            <person name="Crombie A."/>
            <person name="Rahman M.T."/>
            <person name="Dedysh S.N."/>
            <person name="Liesack W."/>
            <person name="Stott M.B."/>
            <person name="Alam M."/>
            <person name="Theisen A.R."/>
            <person name="Murrell J.C."/>
            <person name="Dunfield P.F."/>
        </authorList>
    </citation>
    <scope>NUCLEOTIDE SEQUENCE [LARGE SCALE GENOMIC DNA]</scope>
    <source>
        <strain evidence="3">DSM 15510 / CIP 108128 / LMG 27833 / NCIMB 13906 / BL2</strain>
    </source>
</reference>
<evidence type="ECO:0000313" key="3">
    <source>
        <dbReference type="Proteomes" id="UP000002257"/>
    </source>
</evidence>
<sequence length="102" mass="11073">MDSHTLSILSEVLQQAEAKLSTEGLTDEVRTGLATRILIVAQTGERDPKRLLTAALYWARARTNDAEAAALALAETETQNAADRRPGLPNYSEPLSERLGLV</sequence>
<dbReference type="OrthoDB" id="8243695at2"/>
<proteinExistence type="predicted"/>
<organism evidence="2 3">
    <name type="scientific">Methylocella silvestris (strain DSM 15510 / CIP 108128 / LMG 27833 / NCIMB 13906 / BL2)</name>
    <dbReference type="NCBI Taxonomy" id="395965"/>
    <lineage>
        <taxon>Bacteria</taxon>
        <taxon>Pseudomonadati</taxon>
        <taxon>Pseudomonadota</taxon>
        <taxon>Alphaproteobacteria</taxon>
        <taxon>Hyphomicrobiales</taxon>
        <taxon>Beijerinckiaceae</taxon>
        <taxon>Methylocella</taxon>
    </lineage>
</organism>
<dbReference type="AlphaFoldDB" id="B8EJD3"/>
<gene>
    <name evidence="2" type="ordered locus">Msil_3743</name>
</gene>
<dbReference type="RefSeq" id="WP_012592693.1">
    <property type="nucleotide sequence ID" value="NC_011666.1"/>
</dbReference>
<dbReference type="HOGENOM" id="CLU_2274086_0_0_5"/>